<reference evidence="1 2" key="2">
    <citation type="submission" date="2018-03" db="EMBL/GenBank/DDBJ databases">
        <authorList>
            <person name="Keele B.F."/>
        </authorList>
    </citation>
    <scope>NUCLEOTIDE SEQUENCE [LARGE SCALE GENOMIC DNA]</scope>
    <source>
        <strain evidence="1 2">D13</strain>
    </source>
</reference>
<dbReference type="Proteomes" id="UP000241074">
    <property type="component" value="Chromosome"/>
</dbReference>
<evidence type="ECO:0000313" key="2">
    <source>
        <dbReference type="Proteomes" id="UP000241074"/>
    </source>
</evidence>
<organism evidence="1 2">
    <name type="scientific">Ahniella affigens</name>
    <dbReference type="NCBI Taxonomy" id="2021234"/>
    <lineage>
        <taxon>Bacteria</taxon>
        <taxon>Pseudomonadati</taxon>
        <taxon>Pseudomonadota</taxon>
        <taxon>Gammaproteobacteria</taxon>
        <taxon>Lysobacterales</taxon>
        <taxon>Rhodanobacteraceae</taxon>
        <taxon>Ahniella</taxon>
    </lineage>
</organism>
<name>A0A2P1PWR3_9GAMM</name>
<evidence type="ECO:0000313" key="1">
    <source>
        <dbReference type="EMBL" id="AVP99287.1"/>
    </source>
</evidence>
<dbReference type="RefSeq" id="WP_106893207.1">
    <property type="nucleotide sequence ID" value="NZ_CP027860.1"/>
</dbReference>
<reference evidence="1 2" key="1">
    <citation type="submission" date="2018-03" db="EMBL/GenBank/DDBJ databases">
        <title>Ahniella affigens gen. nov., sp. nov., a gammaproteobacterium isolated from sandy soil near a stream.</title>
        <authorList>
            <person name="Ko Y."/>
            <person name="Kim J.-H."/>
        </authorList>
    </citation>
    <scope>NUCLEOTIDE SEQUENCE [LARGE SCALE GENOMIC DNA]</scope>
    <source>
        <strain evidence="1 2">D13</strain>
    </source>
</reference>
<proteinExistence type="predicted"/>
<dbReference type="OrthoDB" id="7592256at2"/>
<dbReference type="EMBL" id="CP027860">
    <property type="protein sequence ID" value="AVP99287.1"/>
    <property type="molecule type" value="Genomic_DNA"/>
</dbReference>
<dbReference type="AlphaFoldDB" id="A0A2P1PWR3"/>
<gene>
    <name evidence="1" type="ORF">C7S18_19880</name>
</gene>
<keyword evidence="2" id="KW-1185">Reference proteome</keyword>
<accession>A0A2P1PWR3</accession>
<sequence>MHYLLRIALICGIVYLVNGLAKASEQPHGERCEKGERCADDRLADSFCSAFSNVQLAFLGDAWSSSNAAESIAARELGWQVISETQQVDSLLRVRTAQALIDSYLEAGFNDEALRLFRSLSSGDRTLLTSGAILEGECEKGDVSLFLEASPQLTAAGLAMACADIGDDACVQSMLAAAAQPVDPGPPDTYAGDDVGRSRYAAQCTRSLLAGDIARNPFAWLFGTPPAEVGCSYMLRARSYQRRVAQQYRDAALPKDWLPGIPAQWQASLSKRDQRMAARLLKKLPAVRTRIAELNKLVAHIETDDGPWLIDTFAAEDRWFGDQEEGNASDQDRALAARISTQLQADRFNPYTQSPIDAQLSLETDQTGTCATSALRCTETDDASWALMLSQDYDPSGELPAAGFWLQRTAKPEGAVTRYYLGLKEHLPFELAEQQGPMIADGQLSLSVRVAELKSESISFPPVTLEFQRSRAVLQLRASLEAIMQDQDQDGLTDLAEQQLLLDPLSADTDGDSIPDADDSFPNVAFNNGRGKRSMALASALSLIQEGEDQAISVLVPESEQFVKRHRSSEQTLFLIVDPEDVSALSSQKRVIVIPRSLDPGVFEPHGAFATLMPMTISVEFDPDGIHAVVHFNDRWSGGAFALEWQQDHWVVGVLSSWVS</sequence>
<protein>
    <submittedName>
        <fullName evidence="1">Uncharacterized protein</fullName>
    </submittedName>
</protein>
<dbReference type="KEGG" id="xba:C7S18_19880"/>